<dbReference type="EMBL" id="CP055900">
    <property type="protein sequence ID" value="QKX58492.1"/>
    <property type="molecule type" value="Genomic_DNA"/>
</dbReference>
<dbReference type="Proteomes" id="UP000509510">
    <property type="component" value="Chromosome III"/>
</dbReference>
<dbReference type="OrthoDB" id="5401902at2759"/>
<dbReference type="RefSeq" id="XP_035344670.1">
    <property type="nucleotide sequence ID" value="XM_035488777.1"/>
</dbReference>
<protein>
    <submittedName>
        <fullName evidence="2">Uncharacterized protein</fullName>
    </submittedName>
</protein>
<organism evidence="2 3">
    <name type="scientific">Talaromyces rugulosus</name>
    <name type="common">Penicillium rugulosum</name>
    <dbReference type="NCBI Taxonomy" id="121627"/>
    <lineage>
        <taxon>Eukaryota</taxon>
        <taxon>Fungi</taxon>
        <taxon>Dikarya</taxon>
        <taxon>Ascomycota</taxon>
        <taxon>Pezizomycotina</taxon>
        <taxon>Eurotiomycetes</taxon>
        <taxon>Eurotiomycetidae</taxon>
        <taxon>Eurotiales</taxon>
        <taxon>Trichocomaceae</taxon>
        <taxon>Talaromyces</taxon>
        <taxon>Talaromyces sect. Islandici</taxon>
    </lineage>
</organism>
<keyword evidence="3" id="KW-1185">Reference proteome</keyword>
<proteinExistence type="predicted"/>
<dbReference type="AlphaFoldDB" id="A0A7H8QWK9"/>
<accession>A0A7H8QWK9</accession>
<feature type="region of interest" description="Disordered" evidence="1">
    <location>
        <begin position="116"/>
        <end position="193"/>
    </location>
</feature>
<feature type="compositionally biased region" description="Polar residues" evidence="1">
    <location>
        <begin position="47"/>
        <end position="62"/>
    </location>
</feature>
<name>A0A7H8QWK9_TALRU</name>
<dbReference type="GeneID" id="55993113"/>
<gene>
    <name evidence="2" type="ORF">TRUGW13939_05616</name>
</gene>
<sequence length="814" mass="88241">MKYETHDLLALRSNATIDIGRFTIHAIENHLLGRGHSAPNTDRGRASSGSARTQRPTTSSEESFQHPVRQPRNAPQNNLAEADSGFAKFLKEHTSPRHQRVTAGGRVVLVDGEVPIPELKPPLKKSKEDSPRKTDVDGAASVRTQGNSGSEKIMSSSRTSSNGNGLPDHPFSVLGQDKVRSGETGDYLGNGNPESIPAVAASYPSLPQWQVPLLASDPYRQHQMSLSSGTYPQAVLQFSQAGQDSVAVPINPGLYQSLQANTTAWYPGVAPPFVTQGHIVQPAPPQATPLLATTFPPTGKQAGFGSTTGNINPYSISPAMAGTTSLPSYSPESNTQRSLQDVIKEYQGLSSQLSSLDRYMAINTFEMDPETKNSLVEQRKGLVKDLDMARRYKEHLESSIKVVPGVPDSLAGLRPQQTTELTNGIGLQWNPWPSYVTASDISGDYSSFTLHSTASTNPNIFAVPIPQLGYLASFPGGNPWSEYQHPVQLTQGDQQGSSEHQFFDPVDKPVSLSQPNTALQQSARSTSTSSNTKSSWSSSEIGELHRQIESAARRGEPVDELFKRLAKLTEQHAVKRGKQNTLASTDRQAPASAADNSQGEARSSLPSGASGKSSGNSSVPQLYLNAQATKRGSGATAPKVHRAQDSSNGRLAGNQESEAAGSRHGFTGPRHTRDGRFKSLVTRSKSRKEGGEIGEKTSVMFAPWESQGDKNLIGMKACAPVISRVNAHGFLPSSDGTNDESIAFGDHPAFLLDIQDERDFLQKDGAAATRPWYQKAPRQSPNRVEVHRFFLRVAEEERQMIYKYRMRYPGERGV</sequence>
<feature type="compositionally biased region" description="Polar residues" evidence="1">
    <location>
        <begin position="645"/>
        <end position="657"/>
    </location>
</feature>
<feature type="region of interest" description="Disordered" evidence="1">
    <location>
        <begin position="33"/>
        <end position="78"/>
    </location>
</feature>
<feature type="region of interest" description="Disordered" evidence="1">
    <location>
        <begin position="572"/>
        <end position="694"/>
    </location>
</feature>
<feature type="compositionally biased region" description="Polar residues" evidence="1">
    <location>
        <begin position="142"/>
        <end position="164"/>
    </location>
</feature>
<feature type="compositionally biased region" description="Low complexity" evidence="1">
    <location>
        <begin position="522"/>
        <end position="539"/>
    </location>
</feature>
<feature type="compositionally biased region" description="Polar residues" evidence="1">
    <location>
        <begin position="489"/>
        <end position="500"/>
    </location>
</feature>
<reference evidence="3" key="1">
    <citation type="submission" date="2020-06" db="EMBL/GenBank/DDBJ databases">
        <title>A chromosome-scale genome assembly of Talaromyces rugulosus W13939.</title>
        <authorList>
            <person name="Wang B."/>
            <person name="Guo L."/>
            <person name="Ye K."/>
            <person name="Wang L."/>
        </authorList>
    </citation>
    <scope>NUCLEOTIDE SEQUENCE [LARGE SCALE GENOMIC DNA]</scope>
    <source>
        <strain evidence="3">W13939</strain>
    </source>
</reference>
<feature type="compositionally biased region" description="Low complexity" evidence="1">
    <location>
        <begin position="603"/>
        <end position="618"/>
    </location>
</feature>
<feature type="compositionally biased region" description="Basic and acidic residues" evidence="1">
    <location>
        <begin position="125"/>
        <end position="136"/>
    </location>
</feature>
<feature type="region of interest" description="Disordered" evidence="1">
    <location>
        <begin position="489"/>
        <end position="542"/>
    </location>
</feature>
<evidence type="ECO:0000313" key="3">
    <source>
        <dbReference type="Proteomes" id="UP000509510"/>
    </source>
</evidence>
<evidence type="ECO:0000313" key="2">
    <source>
        <dbReference type="EMBL" id="QKX58492.1"/>
    </source>
</evidence>
<feature type="compositionally biased region" description="Polar residues" evidence="1">
    <location>
        <begin position="511"/>
        <end position="521"/>
    </location>
</feature>
<dbReference type="KEGG" id="trg:TRUGW13939_05616"/>
<evidence type="ECO:0000256" key="1">
    <source>
        <dbReference type="SAM" id="MobiDB-lite"/>
    </source>
</evidence>